<dbReference type="EMBL" id="JANKBY010000006">
    <property type="protein sequence ID" value="MCR1821390.1"/>
    <property type="molecule type" value="Genomic_DNA"/>
</dbReference>
<evidence type="ECO:0000313" key="5">
    <source>
        <dbReference type="Proteomes" id="UP001140817"/>
    </source>
</evidence>
<reference evidence="4" key="1">
    <citation type="submission" date="2022-07" db="EMBL/GenBank/DDBJ databases">
        <title>Enhanced cultured diversity of the mouse gut microbiota enables custom-made synthetic communities.</title>
        <authorList>
            <person name="Afrizal A."/>
        </authorList>
    </citation>
    <scope>NUCLEOTIDE SEQUENCE</scope>
    <source>
        <strain evidence="4">DSM 29186</strain>
    </source>
</reference>
<comment type="similarity">
    <text evidence="1">Belongs to the GerABKA family.</text>
</comment>
<accession>A0A9X2M7N9</accession>
<proteinExistence type="inferred from homology"/>
<dbReference type="PANTHER" id="PTHR22550:SF9">
    <property type="entry name" value="STAGE V SPORULATION PROTEIN AF"/>
    <property type="match status" value="1"/>
</dbReference>
<evidence type="ECO:0000256" key="2">
    <source>
        <dbReference type="ARBA" id="ARBA00023136"/>
    </source>
</evidence>
<sequence length="479" mass="53869">MINIKLTKNVNQNYTNILSKLKVKKSFDLVSREINIGGRKAYLFFVDGFMKDEVAERILNKFISITKEEMDKVNNITDFINSYIAHIEADKENEIDKIVSGVLSGPMAIIIDGLDEAVMLDVRTYPSRGPEEPQKEQTLKGAKDGFVETLVMNTALIRRRVRDENLVFEMMNVGNKSKTDVCIGYIEGLAKTDNVKLIKKKIESIDVRALVMGDQSLVETLTKSKWYNPFPKIKTTQRPDVASAHVLEGKILILIDTSPNIIVVPVSILDFMQEADDYYQPIITGNYLRLVRNFTLLTTLILTPVYLLLIEYIDRLPLWLKFIEPEKGYAVPLIIQFLLLELAVDALKLASLNTPGALGMSLSVVGALILGDFAIKTEWFVPDTILYTAIVSLGGFAQTSIELGFAIKLCRILLLVLTSLFKVWGLIIGLIIVLILLATNKTIMGQSYIYPLYPFDSNALKHLLFRTPIKSKEKNSIVK</sequence>
<feature type="transmembrane region" description="Helical" evidence="3">
    <location>
        <begin position="329"/>
        <end position="350"/>
    </location>
</feature>
<keyword evidence="5" id="KW-1185">Reference proteome</keyword>
<dbReference type="InterPro" id="IPR004995">
    <property type="entry name" value="Spore_Ger"/>
</dbReference>
<dbReference type="PIRSF" id="PIRSF005690">
    <property type="entry name" value="GerBA"/>
    <property type="match status" value="1"/>
</dbReference>
<dbReference type="InterPro" id="IPR050768">
    <property type="entry name" value="UPF0353/GerABKA_families"/>
</dbReference>
<dbReference type="RefSeq" id="WP_257559984.1">
    <property type="nucleotide sequence ID" value="NZ_JANKBY010000006.1"/>
</dbReference>
<feature type="transmembrane region" description="Helical" evidence="3">
    <location>
        <begin position="413"/>
        <end position="438"/>
    </location>
</feature>
<gene>
    <name evidence="4" type="ORF">NSA58_01200</name>
</gene>
<keyword evidence="3" id="KW-1133">Transmembrane helix</keyword>
<evidence type="ECO:0000313" key="4">
    <source>
        <dbReference type="EMBL" id="MCR1821390.1"/>
    </source>
</evidence>
<dbReference type="GO" id="GO:0016020">
    <property type="term" value="C:membrane"/>
    <property type="evidence" value="ECO:0007669"/>
    <property type="project" value="InterPro"/>
</dbReference>
<dbReference type="Pfam" id="PF03323">
    <property type="entry name" value="GerA"/>
    <property type="match status" value="1"/>
</dbReference>
<protein>
    <submittedName>
        <fullName evidence="4">Spore germination protein</fullName>
    </submittedName>
</protein>
<dbReference type="PANTHER" id="PTHR22550">
    <property type="entry name" value="SPORE GERMINATION PROTEIN"/>
    <property type="match status" value="1"/>
</dbReference>
<organism evidence="4 5">
    <name type="scientific">Terrisporobacter muris</name>
    <dbReference type="NCBI Taxonomy" id="2963284"/>
    <lineage>
        <taxon>Bacteria</taxon>
        <taxon>Bacillati</taxon>
        <taxon>Bacillota</taxon>
        <taxon>Clostridia</taxon>
        <taxon>Peptostreptococcales</taxon>
        <taxon>Peptostreptococcaceae</taxon>
        <taxon>Terrisporobacter</taxon>
    </lineage>
</organism>
<keyword evidence="3" id="KW-0812">Transmembrane</keyword>
<dbReference type="Proteomes" id="UP001140817">
    <property type="component" value="Unassembled WGS sequence"/>
</dbReference>
<comment type="caution">
    <text evidence="4">The sequence shown here is derived from an EMBL/GenBank/DDBJ whole genome shotgun (WGS) entry which is preliminary data.</text>
</comment>
<evidence type="ECO:0000256" key="3">
    <source>
        <dbReference type="SAM" id="Phobius"/>
    </source>
</evidence>
<evidence type="ECO:0000256" key="1">
    <source>
        <dbReference type="ARBA" id="ARBA00005278"/>
    </source>
</evidence>
<feature type="transmembrane region" description="Helical" evidence="3">
    <location>
        <begin position="356"/>
        <end position="375"/>
    </location>
</feature>
<feature type="transmembrane region" description="Helical" evidence="3">
    <location>
        <begin position="387"/>
        <end position="407"/>
    </location>
</feature>
<dbReference type="GO" id="GO:0009847">
    <property type="term" value="P:spore germination"/>
    <property type="evidence" value="ECO:0007669"/>
    <property type="project" value="InterPro"/>
</dbReference>
<name>A0A9X2M7N9_9FIRM</name>
<keyword evidence="2 3" id="KW-0472">Membrane</keyword>
<feature type="transmembrane region" description="Helical" evidence="3">
    <location>
        <begin position="290"/>
        <end position="309"/>
    </location>
</feature>
<dbReference type="AlphaFoldDB" id="A0A9X2M7N9"/>